<gene>
    <name evidence="2" type="ORF">R4146_02950</name>
</gene>
<keyword evidence="3" id="KW-1185">Reference proteome</keyword>
<name>A0ABU8SJS5_9LACO</name>
<dbReference type="Proteomes" id="UP001370590">
    <property type="component" value="Unassembled WGS sequence"/>
</dbReference>
<organism evidence="2 3">
    <name type="scientific">Nicoliella lavandulae</name>
    <dbReference type="NCBI Taxonomy" id="3082954"/>
    <lineage>
        <taxon>Bacteria</taxon>
        <taxon>Bacillati</taxon>
        <taxon>Bacillota</taxon>
        <taxon>Bacilli</taxon>
        <taxon>Lactobacillales</taxon>
        <taxon>Lactobacillaceae</taxon>
        <taxon>Nicoliella</taxon>
    </lineage>
</organism>
<evidence type="ECO:0008006" key="4">
    <source>
        <dbReference type="Google" id="ProtNLM"/>
    </source>
</evidence>
<feature type="transmembrane region" description="Helical" evidence="1">
    <location>
        <begin position="21"/>
        <end position="45"/>
    </location>
</feature>
<evidence type="ECO:0000256" key="1">
    <source>
        <dbReference type="SAM" id="Phobius"/>
    </source>
</evidence>
<reference evidence="2 3" key="1">
    <citation type="submission" date="2023-10" db="EMBL/GenBank/DDBJ databases">
        <title>Nicoliella lavandulae sp. nov. isolated from Lavandula angustifolia flowers.</title>
        <authorList>
            <person name="Alcantara C."/>
            <person name="Zuniga M."/>
            <person name="Landete J.M."/>
            <person name="Monedero V."/>
        </authorList>
    </citation>
    <scope>NUCLEOTIDE SEQUENCE [LARGE SCALE GENOMIC DNA]</scope>
    <source>
        <strain evidence="2 3">Es01</strain>
    </source>
</reference>
<keyword evidence="1" id="KW-0472">Membrane</keyword>
<comment type="caution">
    <text evidence="2">The sequence shown here is derived from an EMBL/GenBank/DDBJ whole genome shotgun (WGS) entry which is preliminary data.</text>
</comment>
<dbReference type="EMBL" id="JAWMWH010000001">
    <property type="protein sequence ID" value="MEJ6400139.1"/>
    <property type="molecule type" value="Genomic_DNA"/>
</dbReference>
<evidence type="ECO:0000313" key="3">
    <source>
        <dbReference type="Proteomes" id="UP001370590"/>
    </source>
</evidence>
<dbReference type="RefSeq" id="WP_339959959.1">
    <property type="nucleotide sequence ID" value="NZ_JAWMWH010000001.1"/>
</dbReference>
<feature type="transmembrane region" description="Helical" evidence="1">
    <location>
        <begin position="65"/>
        <end position="89"/>
    </location>
</feature>
<sequence>MENEPQHNFVIRRKLSPGRRIWHFCLFALLWATVLFVFYVNYGFIFDLYTDNLVTYYLLLNLDYGFYYGLLGTVLVFALGTTIFGFYRIKQMRRNQEK</sequence>
<keyword evidence="1" id="KW-0812">Transmembrane</keyword>
<evidence type="ECO:0000313" key="2">
    <source>
        <dbReference type="EMBL" id="MEJ6400139.1"/>
    </source>
</evidence>
<keyword evidence="1" id="KW-1133">Transmembrane helix</keyword>
<proteinExistence type="predicted"/>
<accession>A0ABU8SJS5</accession>
<protein>
    <recommendedName>
        <fullName evidence="4">DUF1049 domain-containing protein</fullName>
    </recommendedName>
</protein>